<dbReference type="AlphaFoldDB" id="A0A1M5FPZ1"/>
<dbReference type="Proteomes" id="UP000183987">
    <property type="component" value="Unassembled WGS sequence"/>
</dbReference>
<keyword evidence="2" id="KW-1185">Reference proteome</keyword>
<dbReference type="EMBL" id="FQUE01000023">
    <property type="protein sequence ID" value="SHF93568.1"/>
    <property type="molecule type" value="Genomic_DNA"/>
</dbReference>
<evidence type="ECO:0000313" key="1">
    <source>
        <dbReference type="EMBL" id="SHF93568.1"/>
    </source>
</evidence>
<name>A0A1M5FPZ1_LOKAT</name>
<evidence type="ECO:0000313" key="2">
    <source>
        <dbReference type="Proteomes" id="UP000183987"/>
    </source>
</evidence>
<reference evidence="2" key="1">
    <citation type="submission" date="2016-11" db="EMBL/GenBank/DDBJ databases">
        <authorList>
            <person name="Varghese N."/>
            <person name="Submissions S."/>
        </authorList>
    </citation>
    <scope>NUCLEOTIDE SEQUENCE [LARGE SCALE GENOMIC DNA]</scope>
    <source>
        <strain evidence="2">DSM 29326</strain>
    </source>
</reference>
<accession>A0A1M5FPZ1</accession>
<sequence length="149" mass="16049">MKGAACRSLTAELFDIVRMAVGYRRTMPDHLLTQIVPHMPSGDMIAIDDLISCLLDTDGLHDDLADHLEGAIATIRSCIAAGTERRDVPIPPERLIGCDAAHDIVDVLSPDAEALRAALPAVEALSRATRHALDFAEGVRVSRQMLSAE</sequence>
<dbReference type="OrthoDB" id="7859359at2"/>
<dbReference type="RefSeq" id="WP_072858956.1">
    <property type="nucleotide sequence ID" value="NZ_FQUE01000023.1"/>
</dbReference>
<protein>
    <submittedName>
        <fullName evidence="1">Uncharacterized protein</fullName>
    </submittedName>
</protein>
<proteinExistence type="predicted"/>
<organism evidence="1 2">
    <name type="scientific">Loktanella atrilutea</name>
    <dbReference type="NCBI Taxonomy" id="366533"/>
    <lineage>
        <taxon>Bacteria</taxon>
        <taxon>Pseudomonadati</taxon>
        <taxon>Pseudomonadota</taxon>
        <taxon>Alphaproteobacteria</taxon>
        <taxon>Rhodobacterales</taxon>
        <taxon>Roseobacteraceae</taxon>
        <taxon>Loktanella</taxon>
    </lineage>
</organism>
<gene>
    <name evidence="1" type="ORF">SAMN05444339_12325</name>
</gene>